<protein>
    <recommendedName>
        <fullName evidence="4">Cyclic di-GMP-binding protein</fullName>
    </recommendedName>
</protein>
<keyword evidence="1" id="KW-0472">Membrane</keyword>
<reference evidence="2 3" key="1">
    <citation type="submission" date="2024-01" db="EMBL/GenBank/DDBJ databases">
        <title>Hyphobacterium bacterium isolated from marine sediment.</title>
        <authorList>
            <person name="Zhao S."/>
        </authorList>
    </citation>
    <scope>NUCLEOTIDE SEQUENCE [LARGE SCALE GENOMIC DNA]</scope>
    <source>
        <strain evidence="2 3">Y60-23</strain>
    </source>
</reference>
<evidence type="ECO:0008006" key="4">
    <source>
        <dbReference type="Google" id="ProtNLM"/>
    </source>
</evidence>
<dbReference type="EMBL" id="JAZDRO010000005">
    <property type="protein sequence ID" value="MEE2567345.1"/>
    <property type="molecule type" value="Genomic_DNA"/>
</dbReference>
<gene>
    <name evidence="2" type="ORF">V0U35_11715</name>
</gene>
<evidence type="ECO:0000313" key="3">
    <source>
        <dbReference type="Proteomes" id="UP001310692"/>
    </source>
</evidence>
<keyword evidence="1" id="KW-0812">Transmembrane</keyword>
<evidence type="ECO:0000256" key="1">
    <source>
        <dbReference type="SAM" id="Phobius"/>
    </source>
</evidence>
<dbReference type="RefSeq" id="WP_330196907.1">
    <property type="nucleotide sequence ID" value="NZ_JAZDRO010000005.1"/>
</dbReference>
<organism evidence="2 3">
    <name type="scientific">Hyphobacterium marinum</name>
    <dbReference type="NCBI Taxonomy" id="3116574"/>
    <lineage>
        <taxon>Bacteria</taxon>
        <taxon>Pseudomonadati</taxon>
        <taxon>Pseudomonadota</taxon>
        <taxon>Alphaproteobacteria</taxon>
        <taxon>Maricaulales</taxon>
        <taxon>Maricaulaceae</taxon>
        <taxon>Hyphobacterium</taxon>
    </lineage>
</organism>
<accession>A0ABU7M246</accession>
<comment type="caution">
    <text evidence="2">The sequence shown here is derived from an EMBL/GenBank/DDBJ whole genome shotgun (WGS) entry which is preliminary data.</text>
</comment>
<sequence length="531" mass="56051">MFVRVLGSVFAGILLFFSGLSLAFADMGDRRAEAVTLADIDPGRDTVLIDSDFPVSAITVRLPRHIQPHSALLTIAARPTDGERGELRLRVNGRDIDRDGLPGEPETRFQIDGDILQPGENEFELRVDTASDAGVWLVDGRRSQIRLDYSVAGAIETLDGIDLALSADFARLERIHIANSEQYPTLEVLSAQAVALRSGNVPIFAAADEAHDLAVSFDLAAIDGVTGPEIRLIPGARPELVITGRDAGETIAAARLFAARSFAGVGSVFDVAAALDAPQLGSGRAGMAAEPTDLSLFARHTAPFGAQAGARTAVVLAGLDGETRTAAYSILSRMALASDAAWIYAWYGPTAAAAPEGRHLLVIGPDAARDRDLMDAAPPELRAALRAAAQSGPSRPGLRFAAAAYADAGTGSGAPYGVAAIFADSRDGSRLIATFTAGEGAAFSQAAQSLTRSNLWDALEGRAAIWSPRGVTPFDFDTAGAGSLSIMDRLTGLELHPREAAVLLFSLALLFMLRGIWHRQRRIHSASKDLR</sequence>
<dbReference type="Proteomes" id="UP001310692">
    <property type="component" value="Unassembled WGS sequence"/>
</dbReference>
<proteinExistence type="predicted"/>
<evidence type="ECO:0000313" key="2">
    <source>
        <dbReference type="EMBL" id="MEE2567345.1"/>
    </source>
</evidence>
<keyword evidence="3" id="KW-1185">Reference proteome</keyword>
<feature type="transmembrane region" description="Helical" evidence="1">
    <location>
        <begin position="500"/>
        <end position="517"/>
    </location>
</feature>
<keyword evidence="1" id="KW-1133">Transmembrane helix</keyword>
<name>A0ABU7M246_9PROT</name>